<accession>A0A6A5YI37</accession>
<dbReference type="Proteomes" id="UP000799770">
    <property type="component" value="Unassembled WGS sequence"/>
</dbReference>
<dbReference type="EMBL" id="ML977361">
    <property type="protein sequence ID" value="KAF2106630.1"/>
    <property type="molecule type" value="Genomic_DNA"/>
</dbReference>
<proteinExistence type="predicted"/>
<protein>
    <submittedName>
        <fullName evidence="1">Uncharacterized protein</fullName>
    </submittedName>
</protein>
<organism evidence="1 2">
    <name type="scientific">Lophiotrema nucula</name>
    <dbReference type="NCBI Taxonomy" id="690887"/>
    <lineage>
        <taxon>Eukaryota</taxon>
        <taxon>Fungi</taxon>
        <taxon>Dikarya</taxon>
        <taxon>Ascomycota</taxon>
        <taxon>Pezizomycotina</taxon>
        <taxon>Dothideomycetes</taxon>
        <taxon>Pleosporomycetidae</taxon>
        <taxon>Pleosporales</taxon>
        <taxon>Lophiotremataceae</taxon>
        <taxon>Lophiotrema</taxon>
    </lineage>
</organism>
<gene>
    <name evidence="1" type="ORF">BDV96DRAFT_654629</name>
</gene>
<evidence type="ECO:0000313" key="1">
    <source>
        <dbReference type="EMBL" id="KAF2106630.1"/>
    </source>
</evidence>
<name>A0A6A5YI37_9PLEO</name>
<sequence>MNFLKSFGKKHQYPSLTSIQTPRERLEVIVSKLRKKNKFGYGQLPENYDLQSEIDLLQSREIDAVPPEMFLQEYKTYEDRRAKTFYVLEDTSSYLADFMQVIQENVEVSRSSVGRQGKSLEVLKCEFHDNIAGAIVAMKALVCVEVEEDHRWMLESNPHRLFEALGAPKKDRKKSIQELERLRQNIRVVGIVASMFEKIRENDSVVVEYVAGGERQVRTIVDTSVL</sequence>
<keyword evidence="2" id="KW-1185">Reference proteome</keyword>
<dbReference type="AlphaFoldDB" id="A0A6A5YI37"/>
<evidence type="ECO:0000313" key="2">
    <source>
        <dbReference type="Proteomes" id="UP000799770"/>
    </source>
</evidence>
<reference evidence="1" key="1">
    <citation type="journal article" date="2020" name="Stud. Mycol.">
        <title>101 Dothideomycetes genomes: a test case for predicting lifestyles and emergence of pathogens.</title>
        <authorList>
            <person name="Haridas S."/>
            <person name="Albert R."/>
            <person name="Binder M."/>
            <person name="Bloem J."/>
            <person name="Labutti K."/>
            <person name="Salamov A."/>
            <person name="Andreopoulos B."/>
            <person name="Baker S."/>
            <person name="Barry K."/>
            <person name="Bills G."/>
            <person name="Bluhm B."/>
            <person name="Cannon C."/>
            <person name="Castanera R."/>
            <person name="Culley D."/>
            <person name="Daum C."/>
            <person name="Ezra D."/>
            <person name="Gonzalez J."/>
            <person name="Henrissat B."/>
            <person name="Kuo A."/>
            <person name="Liang C."/>
            <person name="Lipzen A."/>
            <person name="Lutzoni F."/>
            <person name="Magnuson J."/>
            <person name="Mondo S."/>
            <person name="Nolan M."/>
            <person name="Ohm R."/>
            <person name="Pangilinan J."/>
            <person name="Park H.-J."/>
            <person name="Ramirez L."/>
            <person name="Alfaro M."/>
            <person name="Sun H."/>
            <person name="Tritt A."/>
            <person name="Yoshinaga Y."/>
            <person name="Zwiers L.-H."/>
            <person name="Turgeon B."/>
            <person name="Goodwin S."/>
            <person name="Spatafora J."/>
            <person name="Crous P."/>
            <person name="Grigoriev I."/>
        </authorList>
    </citation>
    <scope>NUCLEOTIDE SEQUENCE</scope>
    <source>
        <strain evidence="1">CBS 627.86</strain>
    </source>
</reference>